<sequence>MDGLVGSLDVTRARLEDLTFVMATERIEAYAELVGRSSEAQHRAFMVDDRHAYFIGRLEGRPIGFVIIRDWQSWDGVALVKRIVVTEPGHGWGGALLARAVDRVFEDTTCHRLAIGLFPENDRARRTYERVGFRNEGTARGAVFFKGEHRDELVMAMLRPDWEAIRQEKG</sequence>
<dbReference type="PANTHER" id="PTHR43415">
    <property type="entry name" value="SPERMIDINE N(1)-ACETYLTRANSFERASE"/>
    <property type="match status" value="1"/>
</dbReference>
<evidence type="ECO:0000313" key="2">
    <source>
        <dbReference type="EMBL" id="SHE61733.1"/>
    </source>
</evidence>
<reference evidence="2 3" key="1">
    <citation type="submission" date="2016-11" db="EMBL/GenBank/DDBJ databases">
        <authorList>
            <person name="Jaros S."/>
            <person name="Januszkiewicz K."/>
            <person name="Wedrychowicz H."/>
        </authorList>
    </citation>
    <scope>NUCLEOTIDE SEQUENCE [LARGE SCALE GENOMIC DNA]</scope>
    <source>
        <strain evidence="2 3">DSM 19436</strain>
    </source>
</reference>
<keyword evidence="2" id="KW-0808">Transferase</keyword>
<dbReference type="CDD" id="cd04301">
    <property type="entry name" value="NAT_SF"/>
    <property type="match status" value="1"/>
</dbReference>
<evidence type="ECO:0000259" key="1">
    <source>
        <dbReference type="PROSITE" id="PS51186"/>
    </source>
</evidence>
<dbReference type="InterPro" id="IPR000182">
    <property type="entry name" value="GNAT_dom"/>
</dbReference>
<organism evidence="2 3">
    <name type="scientific">Kaistia soli DSM 19436</name>
    <dbReference type="NCBI Taxonomy" id="1122133"/>
    <lineage>
        <taxon>Bacteria</taxon>
        <taxon>Pseudomonadati</taxon>
        <taxon>Pseudomonadota</taxon>
        <taxon>Alphaproteobacteria</taxon>
        <taxon>Hyphomicrobiales</taxon>
        <taxon>Kaistiaceae</taxon>
        <taxon>Kaistia</taxon>
    </lineage>
</organism>
<dbReference type="GO" id="GO:0016747">
    <property type="term" value="F:acyltransferase activity, transferring groups other than amino-acyl groups"/>
    <property type="evidence" value="ECO:0007669"/>
    <property type="project" value="InterPro"/>
</dbReference>
<dbReference type="PROSITE" id="PS51186">
    <property type="entry name" value="GNAT"/>
    <property type="match status" value="1"/>
</dbReference>
<keyword evidence="3" id="KW-1185">Reference proteome</keyword>
<dbReference type="Gene3D" id="3.40.630.30">
    <property type="match status" value="1"/>
</dbReference>
<name>A0A1M4UYN2_9HYPH</name>
<dbReference type="SUPFAM" id="SSF55729">
    <property type="entry name" value="Acyl-CoA N-acyltransferases (Nat)"/>
    <property type="match status" value="1"/>
</dbReference>
<dbReference type="RefSeq" id="WP_139251302.1">
    <property type="nucleotide sequence ID" value="NZ_FQUP01000001.1"/>
</dbReference>
<dbReference type="STRING" id="1122133.SAMN02745157_0565"/>
<gene>
    <name evidence="2" type="ORF">SAMN02745157_0565</name>
</gene>
<proteinExistence type="predicted"/>
<protein>
    <submittedName>
        <fullName evidence="2">Protein N-acetyltransferase, RimJ/RimL family</fullName>
    </submittedName>
</protein>
<dbReference type="OrthoDB" id="5815030at2"/>
<dbReference type="EMBL" id="FQUP01000001">
    <property type="protein sequence ID" value="SHE61733.1"/>
    <property type="molecule type" value="Genomic_DNA"/>
</dbReference>
<feature type="domain" description="N-acetyltransferase" evidence="1">
    <location>
        <begin position="8"/>
        <end position="160"/>
    </location>
</feature>
<dbReference type="PANTHER" id="PTHR43415:SF3">
    <property type="entry name" value="GNAT-FAMILY ACETYLTRANSFERASE"/>
    <property type="match status" value="1"/>
</dbReference>
<dbReference type="Pfam" id="PF00583">
    <property type="entry name" value="Acetyltransf_1"/>
    <property type="match status" value="1"/>
</dbReference>
<dbReference type="InterPro" id="IPR016181">
    <property type="entry name" value="Acyl_CoA_acyltransferase"/>
</dbReference>
<dbReference type="AlphaFoldDB" id="A0A1M4UYN2"/>
<accession>A0A1M4UYN2</accession>
<evidence type="ECO:0000313" key="3">
    <source>
        <dbReference type="Proteomes" id="UP000184485"/>
    </source>
</evidence>
<dbReference type="Proteomes" id="UP000184485">
    <property type="component" value="Unassembled WGS sequence"/>
</dbReference>